<organism evidence="1 2">
    <name type="scientific">Staphylococcus epidermidis</name>
    <dbReference type="NCBI Taxonomy" id="1282"/>
    <lineage>
        <taxon>Bacteria</taxon>
        <taxon>Bacillati</taxon>
        <taxon>Bacillota</taxon>
        <taxon>Bacilli</taxon>
        <taxon>Bacillales</taxon>
        <taxon>Staphylococcaceae</taxon>
        <taxon>Staphylococcus</taxon>
    </lineage>
</organism>
<proteinExistence type="predicted"/>
<comment type="caution">
    <text evidence="1">The sequence shown here is derived from an EMBL/GenBank/DDBJ whole genome shotgun (WGS) entry which is preliminary data.</text>
</comment>
<dbReference type="RefSeq" id="WP_053022574.1">
    <property type="nucleotide sequence ID" value="NZ_JACGOT010000017.1"/>
</dbReference>
<sequence length="259" mass="30869">MSIVTNENEEAVIAILKFVHPNYAEDFENDNLYFNNLQRFHEIEHNEIGDKLEGVISNKLGNKYAPNDEVEMYIRNLEVPNSKIHKVNVKEVTLKNTSDIVKEFKICCFSIIRMKDLVECDDGKYRLNQEFVRKMNGIIDNRNIYVTIHLKDFINKLVKTFSEKDTYFKAGIVEYFEDKHPLFYKIESGKKLIVKDFINASFYKTSQYDSQKEYRILTYKLKENKLKIEGLYDKFQKLENLKQLAINFYTEEEYRNLNK</sequence>
<reference evidence="1" key="1">
    <citation type="submission" date="2020-11" db="EMBL/GenBank/DDBJ databases">
        <title>Molecular epidemiology and genomic profiles of multidrug-resistant bacteria collected from clinical sources in South Africa.</title>
        <authorList>
            <person name="Asante J."/>
            <person name="Amoako D.G."/>
        </authorList>
    </citation>
    <scope>NUCLEOTIDE SEQUENCE</scope>
    <source>
        <strain evidence="1">C68</strain>
    </source>
</reference>
<name>A0A8I1BF40_STAEP</name>
<dbReference type="EMBL" id="JADPYN010000062">
    <property type="protein sequence ID" value="MBF9304914.1"/>
    <property type="molecule type" value="Genomic_DNA"/>
</dbReference>
<dbReference type="AlphaFoldDB" id="A0A8I1BF40"/>
<dbReference type="Proteomes" id="UP000622362">
    <property type="component" value="Unassembled WGS sequence"/>
</dbReference>
<accession>A0A8I1BF40</accession>
<gene>
    <name evidence="1" type="ORF">I3V53_12785</name>
</gene>
<evidence type="ECO:0000313" key="2">
    <source>
        <dbReference type="Proteomes" id="UP000622362"/>
    </source>
</evidence>
<protein>
    <submittedName>
        <fullName evidence="1">Uncharacterized protein</fullName>
    </submittedName>
</protein>
<evidence type="ECO:0000313" key="1">
    <source>
        <dbReference type="EMBL" id="MBF9304914.1"/>
    </source>
</evidence>